<evidence type="ECO:0000313" key="2">
    <source>
        <dbReference type="EMBL" id="KAJ6259694.1"/>
    </source>
</evidence>
<organism evidence="2 3">
    <name type="scientific">Drechslerella dactyloides</name>
    <name type="common">Nematode-trapping fungus</name>
    <name type="synonym">Arthrobotrys dactyloides</name>
    <dbReference type="NCBI Taxonomy" id="74499"/>
    <lineage>
        <taxon>Eukaryota</taxon>
        <taxon>Fungi</taxon>
        <taxon>Dikarya</taxon>
        <taxon>Ascomycota</taxon>
        <taxon>Pezizomycotina</taxon>
        <taxon>Orbiliomycetes</taxon>
        <taxon>Orbiliales</taxon>
        <taxon>Orbiliaceae</taxon>
        <taxon>Drechslerella</taxon>
    </lineage>
</organism>
<proteinExistence type="predicted"/>
<comment type="caution">
    <text evidence="2">The sequence shown here is derived from an EMBL/GenBank/DDBJ whole genome shotgun (WGS) entry which is preliminary data.</text>
</comment>
<sequence length="502" mass="55320">MQDEASALRRKAEVANVQLTQYPTAKRLRLCKPSTASSGAELRAVLPTDIGACQTDSLVWTWDFLPQGQRIGREGSNYFTLIQITGGPDTEADPGITNSRERSDYIHYAGLVRGSISRSQFRVRRNGEYLLINNDADLRAGDVLDFWGPSAPEDRTLFLAILPDGSVGFTRFLNQQDPSLSPEVEFIVRKPSISSTKRRLAMENSLWQTGEMGQQPTLQTGQSQPGCIGSLCRAAASGVRRFLQGARNFFSTDSSMEESASPPQTGNLRFVDDLTTFAGDRGSRTGRSRSRNSVSRKGSMQPLRTSNSRISSDPDRSRYDVSYEEEDSAEGGQSRIERARQRFQAPLPRITEATLEGGELDTPGLPNLESRLGLQTNAGTVGSLQGDTHRSEAVLSPQLVHHTLTRVVEEEAPEDEEDSFDNIGINLREVVTEEDLDSRTPYNDLYGVTFSSRSPGASRNLIELTRFPSTQGSQANQGQGASPAWGRFRRLNQITDFNGAEE</sequence>
<evidence type="ECO:0000256" key="1">
    <source>
        <dbReference type="SAM" id="MobiDB-lite"/>
    </source>
</evidence>
<name>A0AAD6IW04_DREDA</name>
<dbReference type="EMBL" id="JAQGDS010000006">
    <property type="protein sequence ID" value="KAJ6259694.1"/>
    <property type="molecule type" value="Genomic_DNA"/>
</dbReference>
<keyword evidence="3" id="KW-1185">Reference proteome</keyword>
<evidence type="ECO:0000313" key="3">
    <source>
        <dbReference type="Proteomes" id="UP001221413"/>
    </source>
</evidence>
<protein>
    <submittedName>
        <fullName evidence="2">Uncharacterized protein</fullName>
    </submittedName>
</protein>
<feature type="compositionally biased region" description="Polar residues" evidence="1">
    <location>
        <begin position="302"/>
        <end position="311"/>
    </location>
</feature>
<reference evidence="2" key="1">
    <citation type="submission" date="2023-01" db="EMBL/GenBank/DDBJ databases">
        <title>The chitinases involved in constricting ring structure development in the nematode-trapping fungus Drechslerella dactyloides.</title>
        <authorList>
            <person name="Wang R."/>
            <person name="Zhang L."/>
            <person name="Tang P."/>
            <person name="Li S."/>
            <person name="Liang L."/>
        </authorList>
    </citation>
    <scope>NUCLEOTIDE SEQUENCE</scope>
    <source>
        <strain evidence="2">YMF1.00031</strain>
    </source>
</reference>
<feature type="compositionally biased region" description="Basic and acidic residues" evidence="1">
    <location>
        <begin position="312"/>
        <end position="321"/>
    </location>
</feature>
<feature type="region of interest" description="Disordered" evidence="1">
    <location>
        <begin position="276"/>
        <end position="364"/>
    </location>
</feature>
<accession>A0AAD6IW04</accession>
<dbReference type="Proteomes" id="UP001221413">
    <property type="component" value="Unassembled WGS sequence"/>
</dbReference>
<dbReference type="AlphaFoldDB" id="A0AAD6IW04"/>
<gene>
    <name evidence="2" type="ORF">Dda_5332</name>
</gene>